<reference evidence="2" key="1">
    <citation type="journal article" date="2022" name="bioRxiv">
        <title>Sequencing and chromosome-scale assembly of the giantPleurodeles waltlgenome.</title>
        <authorList>
            <person name="Brown T."/>
            <person name="Elewa A."/>
            <person name="Iarovenko S."/>
            <person name="Subramanian E."/>
            <person name="Araus A.J."/>
            <person name="Petzold A."/>
            <person name="Susuki M."/>
            <person name="Suzuki K.-i.T."/>
            <person name="Hayashi T."/>
            <person name="Toyoda A."/>
            <person name="Oliveira C."/>
            <person name="Osipova E."/>
            <person name="Leigh N.D."/>
            <person name="Simon A."/>
            <person name="Yun M.H."/>
        </authorList>
    </citation>
    <scope>NUCLEOTIDE SEQUENCE</scope>
    <source>
        <strain evidence="2">20211129_DDA</strain>
        <tissue evidence="2">Liver</tissue>
    </source>
</reference>
<comment type="caution">
    <text evidence="2">The sequence shown here is derived from an EMBL/GenBank/DDBJ whole genome shotgun (WGS) entry which is preliminary data.</text>
</comment>
<evidence type="ECO:0000256" key="1">
    <source>
        <dbReference type="SAM" id="MobiDB-lite"/>
    </source>
</evidence>
<proteinExistence type="predicted"/>
<organism evidence="2 3">
    <name type="scientific">Pleurodeles waltl</name>
    <name type="common">Iberian ribbed newt</name>
    <dbReference type="NCBI Taxonomy" id="8319"/>
    <lineage>
        <taxon>Eukaryota</taxon>
        <taxon>Metazoa</taxon>
        <taxon>Chordata</taxon>
        <taxon>Craniata</taxon>
        <taxon>Vertebrata</taxon>
        <taxon>Euteleostomi</taxon>
        <taxon>Amphibia</taxon>
        <taxon>Batrachia</taxon>
        <taxon>Caudata</taxon>
        <taxon>Salamandroidea</taxon>
        <taxon>Salamandridae</taxon>
        <taxon>Pleurodelinae</taxon>
        <taxon>Pleurodeles</taxon>
    </lineage>
</organism>
<name>A0AAV7M0W5_PLEWA</name>
<dbReference type="EMBL" id="JANPWB010000014">
    <property type="protein sequence ID" value="KAJ1097302.1"/>
    <property type="molecule type" value="Genomic_DNA"/>
</dbReference>
<evidence type="ECO:0000313" key="3">
    <source>
        <dbReference type="Proteomes" id="UP001066276"/>
    </source>
</evidence>
<accession>A0AAV7M0W5</accession>
<protein>
    <submittedName>
        <fullName evidence="2">Uncharacterized protein</fullName>
    </submittedName>
</protein>
<feature type="compositionally biased region" description="Basic and acidic residues" evidence="1">
    <location>
        <begin position="50"/>
        <end position="59"/>
    </location>
</feature>
<keyword evidence="3" id="KW-1185">Reference proteome</keyword>
<dbReference type="AlphaFoldDB" id="A0AAV7M0W5"/>
<gene>
    <name evidence="2" type="ORF">NDU88_002427</name>
</gene>
<dbReference type="Proteomes" id="UP001066276">
    <property type="component" value="Chromosome 10"/>
</dbReference>
<feature type="region of interest" description="Disordered" evidence="1">
    <location>
        <begin position="50"/>
        <end position="85"/>
    </location>
</feature>
<evidence type="ECO:0000313" key="2">
    <source>
        <dbReference type="EMBL" id="KAJ1097302.1"/>
    </source>
</evidence>
<sequence>MFEALAGDAALECSGGRDLINNKFRRPSLTPVLLPRALRARSGALAAEEERSGRADVAMKARPLPRPLGCDRPEMPITALPIKER</sequence>